<dbReference type="STRING" id="4536.A0A0E0I013"/>
<dbReference type="eggNOG" id="KOG1918">
    <property type="taxonomic scope" value="Eukaryota"/>
</dbReference>
<reference evidence="3" key="1">
    <citation type="submission" date="2015-04" db="UniProtKB">
        <authorList>
            <consortium name="EnsemblPlants"/>
        </authorList>
    </citation>
    <scope>IDENTIFICATION</scope>
    <source>
        <strain evidence="3">SL10</strain>
    </source>
</reference>
<sequence>MAEGGDRIGAEGRRGDVTGRRGDAEEAEGGDRIGAEGRRGDVTGRRGDFCGGGAAIAAIERERGGVREGMRSDTRDDCGELRAREREGGAGASGTLDPHSSEGFGPDPYRHLWELTTARRAVISLQWLKDARGIVISLEDGTLKFVSLSRIANDVPVTGRPLVGMKTQGVSTYQLSEYLIWSVHASEIAGYAAYCVADGTAVCFEGVPTYCPRLVSVGSRGVPWFFEFIRFGNVTRSVSKPHGRNLFLQSLVEEGQNPSTSNGASNSQKSVEDKDLIDCLENGVNFWTDYSKVQYHPQSLYELHGSWTDFDKFDNYGSAQEVVSDWSQIEEMNERLRFFVEECDHIQGIQFIVGDSGSFSSVAAQFLENIADDYTKTPVLLYCVRDPMTLGSSRMNQRESIMRALHDAVSFSKLSSFCSLMVPIGPPSLSRSYMSPYLYIQDEKPFHASAVCAAAIHSITAPFRLQRTGPSSDLAHSSGNLDIGELLHILSDQGRQNMIEMLLGNIEMKLHSLTPEISDEDEDPYSVESLVKYKELTIEICLHRWAKDFHITSERLGMFSLRSQRDSQNFPISQHLFAPSLSPFRSRQSSGNIGRHGEILSDHAEESQPKGSLDIESIPMAARLRSSSTVLPFIERRSGSLQKHGVARGAIGSLVLRDWGFGREEVDDMGEHLAKLCMPHAAAVTFCGVSGQVLISVKSSTGLAKFPFHFHCDARSHSVGL</sequence>
<dbReference type="InterPro" id="IPR049942">
    <property type="entry name" value="DML1/Misato"/>
</dbReference>
<dbReference type="AlphaFoldDB" id="A0A0E0I013"/>
<dbReference type="Proteomes" id="UP000006591">
    <property type="component" value="Chromosome 7"/>
</dbReference>
<dbReference type="GO" id="GO:0007005">
    <property type="term" value="P:mitochondrion organization"/>
    <property type="evidence" value="ECO:0007669"/>
    <property type="project" value="InterPro"/>
</dbReference>
<dbReference type="EnsemblPlants" id="ONIVA07G10870.2">
    <property type="protein sequence ID" value="ONIVA07G10870.2"/>
    <property type="gene ID" value="ONIVA07G10870"/>
</dbReference>
<evidence type="ECO:0000313" key="3">
    <source>
        <dbReference type="EnsemblPlants" id="ONIVA07G10870.2"/>
    </source>
</evidence>
<evidence type="ECO:0000259" key="2">
    <source>
        <dbReference type="Pfam" id="PF14881"/>
    </source>
</evidence>
<evidence type="ECO:0000256" key="1">
    <source>
        <dbReference type="SAM" id="MobiDB-lite"/>
    </source>
</evidence>
<feature type="region of interest" description="Disordered" evidence="1">
    <location>
        <begin position="1"/>
        <end position="47"/>
    </location>
</feature>
<proteinExistence type="predicted"/>
<dbReference type="eggNOG" id="KOG2530">
    <property type="taxonomic scope" value="Eukaryota"/>
</dbReference>
<dbReference type="InterPro" id="IPR029209">
    <property type="entry name" value="DML1/Misato_tubulin"/>
</dbReference>
<dbReference type="Gramene" id="ONIVA07G10870.2">
    <property type="protein sequence ID" value="ONIVA07G10870.2"/>
    <property type="gene ID" value="ONIVA07G10870"/>
</dbReference>
<dbReference type="Pfam" id="PF14881">
    <property type="entry name" value="Tubulin_3"/>
    <property type="match status" value="1"/>
</dbReference>
<dbReference type="SUPFAM" id="SSF52490">
    <property type="entry name" value="Tubulin nucleotide-binding domain-like"/>
    <property type="match status" value="1"/>
</dbReference>
<protein>
    <recommendedName>
        <fullName evidence="2">DML1/Misato tubulin domain-containing protein</fullName>
    </recommendedName>
</protein>
<organism evidence="3">
    <name type="scientific">Oryza nivara</name>
    <name type="common">Indian wild rice</name>
    <name type="synonym">Oryza sativa f. spontanea</name>
    <dbReference type="NCBI Taxonomy" id="4536"/>
    <lineage>
        <taxon>Eukaryota</taxon>
        <taxon>Viridiplantae</taxon>
        <taxon>Streptophyta</taxon>
        <taxon>Embryophyta</taxon>
        <taxon>Tracheophyta</taxon>
        <taxon>Spermatophyta</taxon>
        <taxon>Magnoliopsida</taxon>
        <taxon>Liliopsida</taxon>
        <taxon>Poales</taxon>
        <taxon>Poaceae</taxon>
        <taxon>BOP clade</taxon>
        <taxon>Oryzoideae</taxon>
        <taxon>Oryzeae</taxon>
        <taxon>Oryzinae</taxon>
        <taxon>Oryza</taxon>
    </lineage>
</organism>
<accession>A0A0E0I013</accession>
<dbReference type="OMA" id="FFEFIRF"/>
<reference evidence="3" key="2">
    <citation type="submission" date="2018-04" db="EMBL/GenBank/DDBJ databases">
        <title>OnivRS2 (Oryza nivara Reference Sequence Version 2).</title>
        <authorList>
            <person name="Zhang J."/>
            <person name="Kudrna D."/>
            <person name="Lee S."/>
            <person name="Talag J."/>
            <person name="Rajasekar S."/>
            <person name="Welchert J."/>
            <person name="Hsing Y.-I."/>
            <person name="Wing R.A."/>
        </authorList>
    </citation>
    <scope>NUCLEOTIDE SEQUENCE [LARGE SCALE GENOMIC DNA]</scope>
    <source>
        <strain evidence="3">SL10</strain>
    </source>
</reference>
<dbReference type="GO" id="GO:0005737">
    <property type="term" value="C:cytoplasm"/>
    <property type="evidence" value="ECO:0007669"/>
    <property type="project" value="TreeGrafter"/>
</dbReference>
<dbReference type="PANTHER" id="PTHR13391">
    <property type="entry name" value="MITOCHONDRIAL DISTRIBUTION REGULATOR MISATO"/>
    <property type="match status" value="1"/>
</dbReference>
<keyword evidence="4" id="KW-1185">Reference proteome</keyword>
<dbReference type="Gene3D" id="3.40.50.1440">
    <property type="entry name" value="Tubulin/FtsZ, GTPase domain"/>
    <property type="match status" value="1"/>
</dbReference>
<dbReference type="PANTHER" id="PTHR13391:SF0">
    <property type="entry name" value="PROTEIN MISATO HOMOLOG 1"/>
    <property type="match status" value="1"/>
</dbReference>
<feature type="domain" description="DML1/Misato tubulin" evidence="2">
    <location>
        <begin position="282"/>
        <end position="465"/>
    </location>
</feature>
<name>A0A0E0I013_ORYNI</name>
<dbReference type="InterPro" id="IPR036525">
    <property type="entry name" value="Tubulin/FtsZ_GTPase_sf"/>
</dbReference>
<feature type="region of interest" description="Disordered" evidence="1">
    <location>
        <begin position="84"/>
        <end position="103"/>
    </location>
</feature>
<evidence type="ECO:0000313" key="4">
    <source>
        <dbReference type="Proteomes" id="UP000006591"/>
    </source>
</evidence>